<name>D5WS44_KYRT2</name>
<dbReference type="AlphaFoldDB" id="D5WS44"/>
<evidence type="ECO:0000256" key="1">
    <source>
        <dbReference type="SAM" id="Phobius"/>
    </source>
</evidence>
<evidence type="ECO:0000313" key="3">
    <source>
        <dbReference type="Proteomes" id="UP000002368"/>
    </source>
</evidence>
<protein>
    <submittedName>
        <fullName evidence="2">Uncharacterized protein</fullName>
    </submittedName>
</protein>
<keyword evidence="1" id="KW-1133">Transmembrane helix</keyword>
<dbReference type="KEGG" id="bts:Btus_2327"/>
<proteinExistence type="predicted"/>
<dbReference type="EMBL" id="CP002017">
    <property type="protein sequence ID" value="ADG06996.1"/>
    <property type="molecule type" value="Genomic_DNA"/>
</dbReference>
<reference evidence="2 3" key="1">
    <citation type="journal article" date="2011" name="Stand. Genomic Sci.">
        <title>Complete genome sequence of the thermophilic, hydrogen-oxidizing Bacillus tusciae type strain (T2) and reclassification in the new genus, Kyrpidia gen. nov. as Kyrpidia tusciae comb. nov. and emendation of the family Alicyclobacillaceae da Costa and Rainey, 2010.</title>
        <authorList>
            <person name="Klenk H.P."/>
            <person name="Lapidus A."/>
            <person name="Chertkov O."/>
            <person name="Copeland A."/>
            <person name="Del Rio T.G."/>
            <person name="Nolan M."/>
            <person name="Lucas S."/>
            <person name="Chen F."/>
            <person name="Tice H."/>
            <person name="Cheng J.F."/>
            <person name="Han C."/>
            <person name="Bruce D."/>
            <person name="Goodwin L."/>
            <person name="Pitluck S."/>
            <person name="Pati A."/>
            <person name="Ivanova N."/>
            <person name="Mavromatis K."/>
            <person name="Daum C."/>
            <person name="Chen A."/>
            <person name="Palaniappan K."/>
            <person name="Chang Y.J."/>
            <person name="Land M."/>
            <person name="Hauser L."/>
            <person name="Jeffries C.D."/>
            <person name="Detter J.C."/>
            <person name="Rohde M."/>
            <person name="Abt B."/>
            <person name="Pukall R."/>
            <person name="Goker M."/>
            <person name="Bristow J."/>
            <person name="Markowitz V."/>
            <person name="Hugenholtz P."/>
            <person name="Eisen J.A."/>
        </authorList>
    </citation>
    <scope>NUCLEOTIDE SEQUENCE [LARGE SCALE GENOMIC DNA]</scope>
    <source>
        <strain evidence="2 3">DSM 2912</strain>
    </source>
</reference>
<gene>
    <name evidence="2" type="ordered locus">Btus_2327</name>
</gene>
<keyword evidence="1" id="KW-0812">Transmembrane</keyword>
<dbReference type="HOGENOM" id="CLU_2825499_0_0_9"/>
<accession>D5WS44</accession>
<keyword evidence="3" id="KW-1185">Reference proteome</keyword>
<evidence type="ECO:0000313" key="2">
    <source>
        <dbReference type="EMBL" id="ADG06996.1"/>
    </source>
</evidence>
<keyword evidence="1" id="KW-0472">Membrane</keyword>
<sequence length="66" mass="7025">MEPRAYRVAMALLTLISVLVGTVSLAVRREKFSRFPSVVNAEAGGCAGCPVPPQKTRNVNSTVPPN</sequence>
<dbReference type="Proteomes" id="UP000002368">
    <property type="component" value="Chromosome"/>
</dbReference>
<dbReference type="STRING" id="562970.Btus_2327"/>
<organism evidence="2 3">
    <name type="scientific">Kyrpidia tusciae (strain DSM 2912 / NBRC 15312 / T2)</name>
    <name type="common">Bacillus tusciae</name>
    <dbReference type="NCBI Taxonomy" id="562970"/>
    <lineage>
        <taxon>Bacteria</taxon>
        <taxon>Bacillati</taxon>
        <taxon>Bacillota</taxon>
        <taxon>Bacilli</taxon>
        <taxon>Bacillales</taxon>
        <taxon>Alicyclobacillaceae</taxon>
        <taxon>Kyrpidia</taxon>
    </lineage>
</organism>
<feature type="transmembrane region" description="Helical" evidence="1">
    <location>
        <begin position="6"/>
        <end position="27"/>
    </location>
</feature>